<dbReference type="RefSeq" id="WP_143486657.1">
    <property type="nucleotide sequence ID" value="NZ_VJOY01000002.1"/>
</dbReference>
<keyword evidence="4" id="KW-1185">Reference proteome</keyword>
<dbReference type="PANTHER" id="PTHR42760:SF78">
    <property type="entry name" value="3-OXOACYL-[ACYL-CARRIER-PROTEIN] REDUCTASE [NADH]"/>
    <property type="match status" value="1"/>
</dbReference>
<accession>A0A553H2Q7</accession>
<dbReference type="PRINTS" id="PR00081">
    <property type="entry name" value="GDHRDH"/>
</dbReference>
<gene>
    <name evidence="3" type="ORF">FM069_02250</name>
</gene>
<comment type="caution">
    <text evidence="3">The sequence shown here is derived from an EMBL/GenBank/DDBJ whole genome shotgun (WGS) entry which is preliminary data.</text>
</comment>
<name>A0A553H2Q7_9PSED</name>
<organism evidence="3 4">
    <name type="scientific">Pseudomonas mangiferae</name>
    <dbReference type="NCBI Taxonomy" id="2593654"/>
    <lineage>
        <taxon>Bacteria</taxon>
        <taxon>Pseudomonadati</taxon>
        <taxon>Pseudomonadota</taxon>
        <taxon>Gammaproteobacteria</taxon>
        <taxon>Pseudomonadales</taxon>
        <taxon>Pseudomonadaceae</taxon>
        <taxon>Pseudomonas</taxon>
    </lineage>
</organism>
<dbReference type="EMBL" id="VJOY01000002">
    <property type="protein sequence ID" value="TRX76029.1"/>
    <property type="molecule type" value="Genomic_DNA"/>
</dbReference>
<dbReference type="InterPro" id="IPR036291">
    <property type="entry name" value="NAD(P)-bd_dom_sf"/>
</dbReference>
<dbReference type="InterPro" id="IPR057326">
    <property type="entry name" value="KR_dom"/>
</dbReference>
<dbReference type="PANTHER" id="PTHR42760">
    <property type="entry name" value="SHORT-CHAIN DEHYDROGENASES/REDUCTASES FAMILY MEMBER"/>
    <property type="match status" value="1"/>
</dbReference>
<sequence>MSSDRYIAFATSPVGHRLVSALGLPAPIHLERWMAGRTRPVEGALLIGGSGILAKAASGLLNRLTDASYADEDGRFGLPRWTAEHGPKLKAMIFDASDITDVEQLVQLRTFFQPTLKALSSCPRVVVLGRPPETLADPFAASAQRSLEGFTRSLGREIRHGGGVQLLYVGEGAEDRLEGALRFFLSPKSAYVSGQVVRLAADDSQVNDWTRPLAGRRALVTGASRGIGAAIAETLARDGAEVVLLDVPQAQENLEALAARLGGRGLALDISTDDAPQQLVDALADGIDIVVHNAGITRDKTLAKMSEAQWSAVIDVNLKAPQVLTQALLDSGRLRDGGRVVLVSSTSGIAGNFGQTNYAVSKAGLIGLVQAWELELAKRAITINAVAPGFIESHMTAAMPFTVREAGRRMNAMGQGGLPQDVAEAIAWLSQPTSGAVTGQVLRVCGQSLIGA</sequence>
<dbReference type="Proteomes" id="UP000315235">
    <property type="component" value="Unassembled WGS sequence"/>
</dbReference>
<protein>
    <submittedName>
        <fullName evidence="3">3-oxoacyl-ACP reductase</fullName>
    </submittedName>
</protein>
<evidence type="ECO:0000259" key="2">
    <source>
        <dbReference type="SMART" id="SM00822"/>
    </source>
</evidence>
<proteinExistence type="inferred from homology"/>
<dbReference type="InterPro" id="IPR002347">
    <property type="entry name" value="SDR_fam"/>
</dbReference>
<dbReference type="Gene3D" id="3.40.50.720">
    <property type="entry name" value="NAD(P)-binding Rossmann-like Domain"/>
    <property type="match status" value="2"/>
</dbReference>
<dbReference type="Pfam" id="PF13561">
    <property type="entry name" value="adh_short_C2"/>
    <property type="match status" value="1"/>
</dbReference>
<dbReference type="AlphaFoldDB" id="A0A553H2Q7"/>
<evidence type="ECO:0000256" key="1">
    <source>
        <dbReference type="ARBA" id="ARBA00006484"/>
    </source>
</evidence>
<dbReference type="NCBIfam" id="NF006110">
    <property type="entry name" value="PRK08261.1"/>
    <property type="match status" value="1"/>
</dbReference>
<dbReference type="OrthoDB" id="9804774at2"/>
<feature type="domain" description="Ketoreductase" evidence="2">
    <location>
        <begin position="216"/>
        <end position="389"/>
    </location>
</feature>
<evidence type="ECO:0000313" key="4">
    <source>
        <dbReference type="Proteomes" id="UP000315235"/>
    </source>
</evidence>
<dbReference type="GO" id="GO:0016616">
    <property type="term" value="F:oxidoreductase activity, acting on the CH-OH group of donors, NAD or NADP as acceptor"/>
    <property type="evidence" value="ECO:0007669"/>
    <property type="project" value="TreeGrafter"/>
</dbReference>
<reference evidence="3 4" key="1">
    <citation type="submission" date="2019-07" db="EMBL/GenBank/DDBJ databases">
        <title>Pseudomonas mangiferae sp. nov., isolated from bark of mango tree in Thailand.</title>
        <authorList>
            <person name="Srisuk N."/>
            <person name="Anurat P."/>
        </authorList>
    </citation>
    <scope>NUCLEOTIDE SEQUENCE [LARGE SCALE GENOMIC DNA]</scope>
    <source>
        <strain evidence="3 4">DMKU_BBB3-04</strain>
    </source>
</reference>
<dbReference type="SMART" id="SM00822">
    <property type="entry name" value="PKS_KR"/>
    <property type="match status" value="1"/>
</dbReference>
<dbReference type="PRINTS" id="PR00080">
    <property type="entry name" value="SDRFAMILY"/>
</dbReference>
<dbReference type="FunFam" id="3.40.50.720:FF:000338">
    <property type="entry name" value="3-oxoacyl-ACP reductase FabG"/>
    <property type="match status" value="1"/>
</dbReference>
<evidence type="ECO:0000313" key="3">
    <source>
        <dbReference type="EMBL" id="TRX76029.1"/>
    </source>
</evidence>
<comment type="similarity">
    <text evidence="1">Belongs to the short-chain dehydrogenases/reductases (SDR) family.</text>
</comment>
<dbReference type="SUPFAM" id="SSF51735">
    <property type="entry name" value="NAD(P)-binding Rossmann-fold domains"/>
    <property type="match status" value="1"/>
</dbReference>